<dbReference type="EMBL" id="BAAADD010000005">
    <property type="protein sequence ID" value="GAA0573423.1"/>
    <property type="molecule type" value="Genomic_DNA"/>
</dbReference>
<keyword evidence="2" id="KW-1185">Reference proteome</keyword>
<evidence type="ECO:0000313" key="2">
    <source>
        <dbReference type="Proteomes" id="UP001499951"/>
    </source>
</evidence>
<dbReference type="Proteomes" id="UP001499951">
    <property type="component" value="Unassembled WGS sequence"/>
</dbReference>
<organism evidence="1 2">
    <name type="scientific">Rhizomicrobium electricum</name>
    <dbReference type="NCBI Taxonomy" id="480070"/>
    <lineage>
        <taxon>Bacteria</taxon>
        <taxon>Pseudomonadati</taxon>
        <taxon>Pseudomonadota</taxon>
        <taxon>Alphaproteobacteria</taxon>
        <taxon>Micropepsales</taxon>
        <taxon>Micropepsaceae</taxon>
        <taxon>Rhizomicrobium</taxon>
    </lineage>
</organism>
<accession>A0ABP3PRA9</accession>
<proteinExistence type="predicted"/>
<reference evidence="2" key="1">
    <citation type="journal article" date="2019" name="Int. J. Syst. Evol. Microbiol.">
        <title>The Global Catalogue of Microorganisms (GCM) 10K type strain sequencing project: providing services to taxonomists for standard genome sequencing and annotation.</title>
        <authorList>
            <consortium name="The Broad Institute Genomics Platform"/>
            <consortium name="The Broad Institute Genome Sequencing Center for Infectious Disease"/>
            <person name="Wu L."/>
            <person name="Ma J."/>
        </authorList>
    </citation>
    <scope>NUCLEOTIDE SEQUENCE [LARGE SCALE GENOMIC DNA]</scope>
    <source>
        <strain evidence="2">JCM 15089</strain>
    </source>
</reference>
<evidence type="ECO:0000313" key="1">
    <source>
        <dbReference type="EMBL" id="GAA0573423.1"/>
    </source>
</evidence>
<name>A0ABP3PRA9_9PROT</name>
<protein>
    <submittedName>
        <fullName evidence="1">Uncharacterized protein</fullName>
    </submittedName>
</protein>
<comment type="caution">
    <text evidence="1">The sequence shown here is derived from an EMBL/GenBank/DDBJ whole genome shotgun (WGS) entry which is preliminary data.</text>
</comment>
<gene>
    <name evidence="1" type="ORF">GCM10008942_22650</name>
</gene>
<sequence length="108" mass="12306">MHAIGSFINKDRDGSVGSGIGYVLDHFLHDEGIAHYQPHALGRLGTSFATQDGAQVEFREKHKTRAAKGTLHNLLQIWKGNCRPRRIEEFDDVRQPDRRFERGHNSVE</sequence>